<dbReference type="PANTHER" id="PTHR23416">
    <property type="entry name" value="SIALIC ACID SYNTHASE-RELATED"/>
    <property type="match status" value="1"/>
</dbReference>
<dbReference type="SUPFAM" id="SSF51161">
    <property type="entry name" value="Trimeric LpxA-like enzymes"/>
    <property type="match status" value="2"/>
</dbReference>
<keyword evidence="2" id="KW-0677">Repeat</keyword>
<accession>A0A4R6IEJ4</accession>
<evidence type="ECO:0000313" key="5">
    <source>
        <dbReference type="Proteomes" id="UP000295499"/>
    </source>
</evidence>
<dbReference type="PROSITE" id="PS00101">
    <property type="entry name" value="HEXAPEP_TRANSFERASES"/>
    <property type="match status" value="1"/>
</dbReference>
<comment type="caution">
    <text evidence="4">The sequence shown here is derived from an EMBL/GenBank/DDBJ whole genome shotgun (WGS) entry which is preliminary data.</text>
</comment>
<dbReference type="GO" id="GO:0016746">
    <property type="term" value="F:acyltransferase activity"/>
    <property type="evidence" value="ECO:0007669"/>
    <property type="project" value="UniProtKB-KW"/>
</dbReference>
<name>A0A4R6IEJ4_9SPHI</name>
<keyword evidence="3" id="KW-0012">Acyltransferase</keyword>
<evidence type="ECO:0000313" key="4">
    <source>
        <dbReference type="EMBL" id="TDO20166.1"/>
    </source>
</evidence>
<organism evidence="4 5">
    <name type="scientific">Pedobacter duraquae</name>
    <dbReference type="NCBI Taxonomy" id="425511"/>
    <lineage>
        <taxon>Bacteria</taxon>
        <taxon>Pseudomonadati</taxon>
        <taxon>Bacteroidota</taxon>
        <taxon>Sphingobacteriia</taxon>
        <taxon>Sphingobacteriales</taxon>
        <taxon>Sphingobacteriaceae</taxon>
        <taxon>Pedobacter</taxon>
    </lineage>
</organism>
<evidence type="ECO:0000256" key="3">
    <source>
        <dbReference type="ARBA" id="ARBA00023315"/>
    </source>
</evidence>
<dbReference type="EMBL" id="SNWM01000005">
    <property type="protein sequence ID" value="TDO20166.1"/>
    <property type="molecule type" value="Genomic_DNA"/>
</dbReference>
<gene>
    <name evidence="4" type="ORF">CLV32_3926</name>
</gene>
<keyword evidence="1 4" id="KW-0808">Transferase</keyword>
<dbReference type="Pfam" id="PF00132">
    <property type="entry name" value="Hexapep"/>
    <property type="match status" value="1"/>
</dbReference>
<dbReference type="AlphaFoldDB" id="A0A4R6IEJ4"/>
<evidence type="ECO:0000256" key="1">
    <source>
        <dbReference type="ARBA" id="ARBA00022679"/>
    </source>
</evidence>
<sequence length="236" mass="26012">MTQQSLMSLISGRLNFIKERFPGDWKTQDILTTLFRLSFFLWRGTWHRLFFKRSQGMVLVGKGVSVRYARHLSVGKDFIIEDYAEVNCMAHQGIVAGDRVTIGKYAIIRPVNAYGSEIGVGLKIGNNSSIGPYAYIGCSGYIEIGNNVIMSPRVSIYAENHLYDRPDLPIMKQGVKREFVIIEDDCWIAANTVILAGVTIGKGSVIAAGSVVTKSVPPYSVVAGVPARVIKIRPSI</sequence>
<dbReference type="InterPro" id="IPR001451">
    <property type="entry name" value="Hexapep"/>
</dbReference>
<proteinExistence type="predicted"/>
<dbReference type="CDD" id="cd04647">
    <property type="entry name" value="LbH_MAT_like"/>
    <property type="match status" value="1"/>
</dbReference>
<keyword evidence="5" id="KW-1185">Reference proteome</keyword>
<protein>
    <submittedName>
        <fullName evidence="4">Acetyltransferase-like isoleucine patch superfamily enzyme</fullName>
    </submittedName>
</protein>
<dbReference type="InterPro" id="IPR018357">
    <property type="entry name" value="Hexapep_transf_CS"/>
</dbReference>
<evidence type="ECO:0000256" key="2">
    <source>
        <dbReference type="ARBA" id="ARBA00022737"/>
    </source>
</evidence>
<dbReference type="PANTHER" id="PTHR23416:SF78">
    <property type="entry name" value="LIPOPOLYSACCHARIDE BIOSYNTHESIS O-ACETYL TRANSFERASE WBBJ-RELATED"/>
    <property type="match status" value="1"/>
</dbReference>
<reference evidence="4 5" key="1">
    <citation type="submission" date="2019-03" db="EMBL/GenBank/DDBJ databases">
        <title>Genomic Encyclopedia of Archaeal and Bacterial Type Strains, Phase II (KMG-II): from individual species to whole genera.</title>
        <authorList>
            <person name="Goeker M."/>
        </authorList>
    </citation>
    <scope>NUCLEOTIDE SEQUENCE [LARGE SCALE GENOMIC DNA]</scope>
    <source>
        <strain evidence="4 5">DSM 19034</strain>
    </source>
</reference>
<dbReference type="InterPro" id="IPR011004">
    <property type="entry name" value="Trimer_LpxA-like_sf"/>
</dbReference>
<dbReference type="Proteomes" id="UP000295499">
    <property type="component" value="Unassembled WGS sequence"/>
</dbReference>
<dbReference type="InterPro" id="IPR051159">
    <property type="entry name" value="Hexapeptide_acetyltransf"/>
</dbReference>
<dbReference type="Gene3D" id="2.160.10.10">
    <property type="entry name" value="Hexapeptide repeat proteins"/>
    <property type="match status" value="1"/>
</dbReference>